<dbReference type="FunFam" id="2.30.29.30:FF:000286">
    <property type="entry name" value="PH-protein kinase domain containing protein"/>
    <property type="match status" value="1"/>
</dbReference>
<dbReference type="Proteomes" id="UP001165080">
    <property type="component" value="Unassembled WGS sequence"/>
</dbReference>
<organism evidence="2 3">
    <name type="scientific">Pleodorina starrii</name>
    <dbReference type="NCBI Taxonomy" id="330485"/>
    <lineage>
        <taxon>Eukaryota</taxon>
        <taxon>Viridiplantae</taxon>
        <taxon>Chlorophyta</taxon>
        <taxon>core chlorophytes</taxon>
        <taxon>Chlorophyceae</taxon>
        <taxon>CS clade</taxon>
        <taxon>Chlamydomonadales</taxon>
        <taxon>Volvocaceae</taxon>
        <taxon>Pleodorina</taxon>
    </lineage>
</organism>
<evidence type="ECO:0000313" key="3">
    <source>
        <dbReference type="Proteomes" id="UP001165080"/>
    </source>
</evidence>
<dbReference type="EMBL" id="BRXU01000009">
    <property type="protein sequence ID" value="GLC54232.1"/>
    <property type="molecule type" value="Genomic_DNA"/>
</dbReference>
<dbReference type="SUPFAM" id="SSF50729">
    <property type="entry name" value="PH domain-like"/>
    <property type="match status" value="1"/>
</dbReference>
<feature type="domain" description="PH" evidence="1">
    <location>
        <begin position="21"/>
        <end position="120"/>
    </location>
</feature>
<evidence type="ECO:0000259" key="1">
    <source>
        <dbReference type="PROSITE" id="PS50003"/>
    </source>
</evidence>
<accession>A0A9W6BME9</accession>
<proteinExistence type="predicted"/>
<gene>
    <name evidence="2" type="primary">PLEST001708</name>
    <name evidence="2" type="ORF">PLESTB_000837800</name>
</gene>
<sequence length="167" mass="19129">MQALWGKSTKETYGGVEYWHTPERCGWLQKQGEYIKTWRRRWFVMKQGKIFWFKSDVVTPDSVPRGVIDVNKCLSIKGAEDTLNKANAFEISTHAESMYFIADTDKEKEDWINAIGRAIVKHSRRWGTRGLAGRYGSQSNPGAWGVLISGSRVLEERDKRDCEVPVG</sequence>
<dbReference type="InterPro" id="IPR011993">
    <property type="entry name" value="PH-like_dom_sf"/>
</dbReference>
<dbReference type="SMART" id="SM00233">
    <property type="entry name" value="PH"/>
    <property type="match status" value="1"/>
</dbReference>
<comment type="caution">
    <text evidence="2">The sequence shown here is derived from an EMBL/GenBank/DDBJ whole genome shotgun (WGS) entry which is preliminary data.</text>
</comment>
<dbReference type="AlphaFoldDB" id="A0A9W6BME9"/>
<dbReference type="InterPro" id="IPR001849">
    <property type="entry name" value="PH_domain"/>
</dbReference>
<dbReference type="PROSITE" id="PS50003">
    <property type="entry name" value="PH_DOMAIN"/>
    <property type="match status" value="1"/>
</dbReference>
<dbReference type="PANTHER" id="PTHR14336">
    <property type="entry name" value="TANDEM PH DOMAIN CONTAINING PROTEIN"/>
    <property type="match status" value="1"/>
</dbReference>
<protein>
    <recommendedName>
        <fullName evidence="1">PH domain-containing protein</fullName>
    </recommendedName>
</protein>
<dbReference type="Pfam" id="PF00169">
    <property type="entry name" value="PH"/>
    <property type="match status" value="1"/>
</dbReference>
<reference evidence="2 3" key="1">
    <citation type="journal article" date="2023" name="Commun. Biol.">
        <title>Reorganization of the ancestral sex-determining regions during the evolution of trioecy in Pleodorina starrii.</title>
        <authorList>
            <person name="Takahashi K."/>
            <person name="Suzuki S."/>
            <person name="Kawai-Toyooka H."/>
            <person name="Yamamoto K."/>
            <person name="Hamaji T."/>
            <person name="Ootsuki R."/>
            <person name="Yamaguchi H."/>
            <person name="Kawachi M."/>
            <person name="Higashiyama T."/>
            <person name="Nozaki H."/>
        </authorList>
    </citation>
    <scope>NUCLEOTIDE SEQUENCE [LARGE SCALE GENOMIC DNA]</scope>
    <source>
        <strain evidence="2 3">NIES-4479</strain>
    </source>
</reference>
<dbReference type="CDD" id="cd13276">
    <property type="entry name" value="PH_AtPH1"/>
    <property type="match status" value="1"/>
</dbReference>
<dbReference type="InterPro" id="IPR051707">
    <property type="entry name" value="PI-Interact_SigTrans_Reg"/>
</dbReference>
<dbReference type="Gene3D" id="2.30.29.30">
    <property type="entry name" value="Pleckstrin-homology domain (PH domain)/Phosphotyrosine-binding domain (PTB)"/>
    <property type="match status" value="1"/>
</dbReference>
<evidence type="ECO:0000313" key="2">
    <source>
        <dbReference type="EMBL" id="GLC54232.1"/>
    </source>
</evidence>
<dbReference type="PANTHER" id="PTHR14336:SF8">
    <property type="entry name" value="PROTEIN OPY1"/>
    <property type="match status" value="1"/>
</dbReference>
<name>A0A9W6BME9_9CHLO</name>
<keyword evidence="3" id="KW-1185">Reference proteome</keyword>